<comment type="caution">
    <text evidence="1">The sequence shown here is derived from an EMBL/GenBank/DDBJ whole genome shotgun (WGS) entry which is preliminary data.</text>
</comment>
<evidence type="ECO:0000313" key="1">
    <source>
        <dbReference type="EMBL" id="GAA2132551.1"/>
    </source>
</evidence>
<proteinExistence type="predicted"/>
<protein>
    <submittedName>
        <fullName evidence="1">Uncharacterized protein</fullName>
    </submittedName>
</protein>
<sequence>MTNRDDTNIDVSHKWHGCRARFLTPDQSAPGGSPTRVVRHRRALPVHLLIPEAAQARARAQVRALSGDHSTLVDRERSG</sequence>
<dbReference type="EMBL" id="BAAAQQ010000013">
    <property type="protein sequence ID" value="GAA2132551.1"/>
    <property type="molecule type" value="Genomic_DNA"/>
</dbReference>
<evidence type="ECO:0000313" key="2">
    <source>
        <dbReference type="Proteomes" id="UP001500575"/>
    </source>
</evidence>
<keyword evidence="2" id="KW-1185">Reference proteome</keyword>
<dbReference type="Proteomes" id="UP001500575">
    <property type="component" value="Unassembled WGS sequence"/>
</dbReference>
<organism evidence="1 2">
    <name type="scientific">Nocardioides bigeumensis</name>
    <dbReference type="NCBI Taxonomy" id="433657"/>
    <lineage>
        <taxon>Bacteria</taxon>
        <taxon>Bacillati</taxon>
        <taxon>Actinomycetota</taxon>
        <taxon>Actinomycetes</taxon>
        <taxon>Propionibacteriales</taxon>
        <taxon>Nocardioidaceae</taxon>
        <taxon>Nocardioides</taxon>
    </lineage>
</organism>
<name>A0ABN2YUE0_9ACTN</name>
<gene>
    <name evidence="1" type="ORF">GCM10009843_37250</name>
</gene>
<accession>A0ABN2YUE0</accession>
<reference evidence="1 2" key="1">
    <citation type="journal article" date="2019" name="Int. J. Syst. Evol. Microbiol.">
        <title>The Global Catalogue of Microorganisms (GCM) 10K type strain sequencing project: providing services to taxonomists for standard genome sequencing and annotation.</title>
        <authorList>
            <consortium name="The Broad Institute Genomics Platform"/>
            <consortium name="The Broad Institute Genome Sequencing Center for Infectious Disease"/>
            <person name="Wu L."/>
            <person name="Ma J."/>
        </authorList>
    </citation>
    <scope>NUCLEOTIDE SEQUENCE [LARGE SCALE GENOMIC DNA]</scope>
    <source>
        <strain evidence="1 2">JCM 16021</strain>
    </source>
</reference>